<dbReference type="InterPro" id="IPR038619">
    <property type="entry name" value="MraZ_sf"/>
</dbReference>
<dbReference type="PANTHER" id="PTHR34701:SF1">
    <property type="entry name" value="TRANSCRIPTIONAL REGULATOR MRAZ"/>
    <property type="match status" value="1"/>
</dbReference>
<keyword evidence="2 7" id="KW-0963">Cytoplasm</keyword>
<dbReference type="Pfam" id="PF02381">
    <property type="entry name" value="MraZ"/>
    <property type="match status" value="2"/>
</dbReference>
<keyword evidence="4 7" id="KW-0805">Transcription regulation</keyword>
<sequence length="142" mass="16534">MFIGEYTHSLDSKNRMIIPSKFRENLGDRFVLTKGLDGCLYIYPMDEWKILEQKLKELPLTSKDARAFIRFFFSGANEVTLDKQGRALIPQSLLEYAQINKEIVSIGVMTRIEIWGKEKWEEYNSSNIDFNEIAEKMSELGI</sequence>
<dbReference type="GO" id="GO:0009295">
    <property type="term" value="C:nucleoid"/>
    <property type="evidence" value="ECO:0007669"/>
    <property type="project" value="UniProtKB-SubCell"/>
</dbReference>
<reference evidence="9 10" key="1">
    <citation type="submission" date="2016-02" db="EMBL/GenBank/DDBJ databases">
        <title>Genome sequence of Clostridium colicanis DSM 13634.</title>
        <authorList>
            <person name="Poehlein A."/>
            <person name="Daniel R."/>
        </authorList>
    </citation>
    <scope>NUCLEOTIDE SEQUENCE [LARGE SCALE GENOMIC DNA]</scope>
    <source>
        <strain evidence="9 10">DSM 13634</strain>
    </source>
</reference>
<evidence type="ECO:0000256" key="3">
    <source>
        <dbReference type="ARBA" id="ARBA00022737"/>
    </source>
</evidence>
<evidence type="ECO:0000256" key="6">
    <source>
        <dbReference type="ARBA" id="ARBA00023163"/>
    </source>
</evidence>
<dbReference type="InterPro" id="IPR037914">
    <property type="entry name" value="SpoVT-AbrB_sf"/>
</dbReference>
<dbReference type="STRING" id="1121305.CLCOL_04090"/>
<proteinExistence type="inferred from homology"/>
<evidence type="ECO:0000313" key="10">
    <source>
        <dbReference type="Proteomes" id="UP000075374"/>
    </source>
</evidence>
<evidence type="ECO:0000256" key="1">
    <source>
        <dbReference type="ARBA" id="ARBA00013860"/>
    </source>
</evidence>
<dbReference type="Proteomes" id="UP000075374">
    <property type="component" value="Unassembled WGS sequence"/>
</dbReference>
<dbReference type="HAMAP" id="MF_01008">
    <property type="entry name" value="MraZ"/>
    <property type="match status" value="1"/>
</dbReference>
<keyword evidence="10" id="KW-1185">Reference proteome</keyword>
<keyword evidence="6 7" id="KW-0804">Transcription</keyword>
<dbReference type="InterPro" id="IPR003444">
    <property type="entry name" value="MraZ"/>
</dbReference>
<dbReference type="NCBIfam" id="TIGR00242">
    <property type="entry name" value="division/cell wall cluster transcriptional repressor MraZ"/>
    <property type="match status" value="1"/>
</dbReference>
<dbReference type="PATRIC" id="fig|1121305.3.peg.411"/>
<dbReference type="GO" id="GO:0003700">
    <property type="term" value="F:DNA-binding transcription factor activity"/>
    <property type="evidence" value="ECO:0007669"/>
    <property type="project" value="UniProtKB-UniRule"/>
</dbReference>
<feature type="domain" description="SpoVT-AbrB" evidence="8">
    <location>
        <begin position="76"/>
        <end position="119"/>
    </location>
</feature>
<protein>
    <recommendedName>
        <fullName evidence="1 7">Transcriptional regulator MraZ</fullName>
    </recommendedName>
</protein>
<keyword evidence="3" id="KW-0677">Repeat</keyword>
<evidence type="ECO:0000259" key="8">
    <source>
        <dbReference type="PROSITE" id="PS51740"/>
    </source>
</evidence>
<comment type="similarity">
    <text evidence="7">Belongs to the MraZ family.</text>
</comment>
<gene>
    <name evidence="7 9" type="primary">mraZ</name>
    <name evidence="9" type="ORF">CLCOL_04090</name>
</gene>
<keyword evidence="5 7" id="KW-0238">DNA-binding</keyword>
<dbReference type="RefSeq" id="WP_061857343.1">
    <property type="nucleotide sequence ID" value="NZ_LTBB01000002.1"/>
</dbReference>
<dbReference type="EMBL" id="LTBB01000002">
    <property type="protein sequence ID" value="KYH29771.1"/>
    <property type="molecule type" value="Genomic_DNA"/>
</dbReference>
<evidence type="ECO:0000313" key="9">
    <source>
        <dbReference type="EMBL" id="KYH29771.1"/>
    </source>
</evidence>
<organism evidence="9 10">
    <name type="scientific">Clostridium colicanis DSM 13634</name>
    <dbReference type="NCBI Taxonomy" id="1121305"/>
    <lineage>
        <taxon>Bacteria</taxon>
        <taxon>Bacillati</taxon>
        <taxon>Bacillota</taxon>
        <taxon>Clostridia</taxon>
        <taxon>Eubacteriales</taxon>
        <taxon>Clostridiaceae</taxon>
        <taxon>Clostridium</taxon>
    </lineage>
</organism>
<evidence type="ECO:0000256" key="7">
    <source>
        <dbReference type="HAMAP-Rule" id="MF_01008"/>
    </source>
</evidence>
<accession>A0A151AQ51</accession>
<dbReference type="CDD" id="cd16320">
    <property type="entry name" value="MraZ_N"/>
    <property type="match status" value="1"/>
</dbReference>
<name>A0A151AQ51_9CLOT</name>
<evidence type="ECO:0000256" key="4">
    <source>
        <dbReference type="ARBA" id="ARBA00023015"/>
    </source>
</evidence>
<comment type="subunit">
    <text evidence="7">Forms oligomers.</text>
</comment>
<evidence type="ECO:0000256" key="5">
    <source>
        <dbReference type="ARBA" id="ARBA00023125"/>
    </source>
</evidence>
<dbReference type="InterPro" id="IPR007159">
    <property type="entry name" value="SpoVT-AbrB_dom"/>
</dbReference>
<dbReference type="InterPro" id="IPR035644">
    <property type="entry name" value="MraZ_C"/>
</dbReference>
<dbReference type="PROSITE" id="PS51740">
    <property type="entry name" value="SPOVT_ABRB"/>
    <property type="match status" value="2"/>
</dbReference>
<dbReference type="SUPFAM" id="SSF89447">
    <property type="entry name" value="AbrB/MazE/MraZ-like"/>
    <property type="match status" value="1"/>
</dbReference>
<comment type="caution">
    <text evidence="9">The sequence shown here is derived from an EMBL/GenBank/DDBJ whole genome shotgun (WGS) entry which is preliminary data.</text>
</comment>
<dbReference type="InterPro" id="IPR020603">
    <property type="entry name" value="MraZ_dom"/>
</dbReference>
<dbReference type="PANTHER" id="PTHR34701">
    <property type="entry name" value="TRANSCRIPTIONAL REGULATOR MRAZ"/>
    <property type="match status" value="1"/>
</dbReference>
<dbReference type="GO" id="GO:0005737">
    <property type="term" value="C:cytoplasm"/>
    <property type="evidence" value="ECO:0007669"/>
    <property type="project" value="UniProtKB-UniRule"/>
</dbReference>
<dbReference type="AlphaFoldDB" id="A0A151AQ51"/>
<dbReference type="InterPro" id="IPR035642">
    <property type="entry name" value="MraZ_N"/>
</dbReference>
<dbReference type="FunFam" id="3.40.1550.20:FF:000002">
    <property type="entry name" value="Transcriptional regulator MraZ"/>
    <property type="match status" value="1"/>
</dbReference>
<dbReference type="Gene3D" id="3.40.1550.20">
    <property type="entry name" value="Transcriptional regulator MraZ domain"/>
    <property type="match status" value="1"/>
</dbReference>
<dbReference type="GO" id="GO:2000143">
    <property type="term" value="P:negative regulation of DNA-templated transcription initiation"/>
    <property type="evidence" value="ECO:0007669"/>
    <property type="project" value="TreeGrafter"/>
</dbReference>
<feature type="domain" description="SpoVT-AbrB" evidence="8">
    <location>
        <begin position="5"/>
        <end position="47"/>
    </location>
</feature>
<dbReference type="GO" id="GO:0000976">
    <property type="term" value="F:transcription cis-regulatory region binding"/>
    <property type="evidence" value="ECO:0007669"/>
    <property type="project" value="TreeGrafter"/>
</dbReference>
<comment type="subcellular location">
    <subcellularLocation>
        <location evidence="7">Cytoplasm</location>
        <location evidence="7">Nucleoid</location>
    </subcellularLocation>
</comment>
<dbReference type="CDD" id="cd16321">
    <property type="entry name" value="MraZ_C"/>
    <property type="match status" value="1"/>
</dbReference>
<evidence type="ECO:0000256" key="2">
    <source>
        <dbReference type="ARBA" id="ARBA00022490"/>
    </source>
</evidence>